<evidence type="ECO:0000313" key="2">
    <source>
        <dbReference type="EMBL" id="CAH63994.1"/>
    </source>
</evidence>
<protein>
    <submittedName>
        <fullName evidence="2">Membrane protein</fullName>
    </submittedName>
</protein>
<dbReference type="KEGG" id="cab:CAB545"/>
<accession>Q5L5U1</accession>
<name>Q5L5U1_CHLAB</name>
<sequence>MINLSRLCSCPNLTKNSETSQGVCQSKSLKVSLAILAIAIPIILMVVGGLGLAGSASSGLLIFGGISLAVLGLVVATSCIRSRQSVPVSEEVGFIPREEEEREPQPCPELTAEGRVALNNAMEKLDEERDTLPLSDWGGLRDPVNPDISRLLTLKDRKNNEVLELLHVDRNGRLAFPDDEASRDPVLVNAVTELMELSFAVSMYSLRDLEAYREKFPEVTSNLEALSRQESAYYKTFYQMSLSYSLLRHLHMYSQNDVSAADIASRRDRFYQEGTPEFRWRSLYNCFCQQARWYIGNEQAAVQRENRLIRHSTPDTSCDDFRYPGTIPT</sequence>
<keyword evidence="1" id="KW-1133">Transmembrane helix</keyword>
<evidence type="ECO:0000313" key="3">
    <source>
        <dbReference type="Proteomes" id="UP000001012"/>
    </source>
</evidence>
<reference evidence="2 3" key="1">
    <citation type="journal article" date="2005" name="Genome Res.">
        <title>The Chlamydophila abortus genome sequence reveals an array of variable proteins that contribute to interspecies variation.</title>
        <authorList>
            <person name="Thomson N.R."/>
            <person name="Yeats C."/>
            <person name="Bell K."/>
            <person name="Holden M.T.G."/>
            <person name="Bentley S.D."/>
            <person name="Livingstone M."/>
            <person name="Cerdeno-Tarraga A.M."/>
            <person name="Harris B."/>
            <person name="Doggett J."/>
            <person name="Ormond D."/>
            <person name="Mungal K."/>
            <person name="Clarke K."/>
            <person name="Feltwell T."/>
            <person name="Hance Z."/>
            <person name="Sanders M."/>
            <person name="Quail M.A."/>
            <person name="Price C."/>
            <person name="Parkhill J."/>
            <person name="Longbottom D."/>
        </authorList>
    </citation>
    <scope>NUCLEOTIDE SEQUENCE [LARGE SCALE GENOMIC DNA]</scope>
    <source>
        <strain evidence="3">DSM 27085 / S26/3</strain>
    </source>
</reference>
<dbReference type="HOGENOM" id="CLU_070528_0_0_0"/>
<feature type="transmembrane region" description="Helical" evidence="1">
    <location>
        <begin position="33"/>
        <end position="54"/>
    </location>
</feature>
<feature type="transmembrane region" description="Helical" evidence="1">
    <location>
        <begin position="60"/>
        <end position="80"/>
    </location>
</feature>
<keyword evidence="1" id="KW-0812">Transmembrane</keyword>
<organism evidence="2 3">
    <name type="scientific">Chlamydia abortus (strain DSM 27085 / S26/3)</name>
    <name type="common">Chlamydophila abortus</name>
    <dbReference type="NCBI Taxonomy" id="218497"/>
    <lineage>
        <taxon>Bacteria</taxon>
        <taxon>Pseudomonadati</taxon>
        <taxon>Chlamydiota</taxon>
        <taxon>Chlamydiia</taxon>
        <taxon>Chlamydiales</taxon>
        <taxon>Chlamydiaceae</taxon>
        <taxon>Chlamydia/Chlamydophila group</taxon>
        <taxon>Chlamydia</taxon>
    </lineage>
</organism>
<dbReference type="Proteomes" id="UP000001012">
    <property type="component" value="Chromosome"/>
</dbReference>
<evidence type="ECO:0000256" key="1">
    <source>
        <dbReference type="SAM" id="Phobius"/>
    </source>
</evidence>
<dbReference type="AlphaFoldDB" id="Q5L5U1"/>
<dbReference type="OrthoDB" id="18127at2"/>
<keyword evidence="1" id="KW-0472">Membrane</keyword>
<keyword evidence="3" id="KW-1185">Reference proteome</keyword>
<gene>
    <name evidence="2" type="ordered locus">CAB545</name>
</gene>
<dbReference type="EMBL" id="CR848038">
    <property type="protein sequence ID" value="CAH63994.1"/>
    <property type="molecule type" value="Genomic_DNA"/>
</dbReference>
<dbReference type="RefSeq" id="WP_006344174.1">
    <property type="nucleotide sequence ID" value="NC_004552.2"/>
</dbReference>
<proteinExistence type="predicted"/>